<evidence type="ECO:0000256" key="3">
    <source>
        <dbReference type="ARBA" id="ARBA00022448"/>
    </source>
</evidence>
<dbReference type="Proteomes" id="UP001501757">
    <property type="component" value="Unassembled WGS sequence"/>
</dbReference>
<name>A0ABN0XV79_9ALTE</name>
<dbReference type="NCBIfam" id="TIGR01352">
    <property type="entry name" value="tonB_Cterm"/>
    <property type="match status" value="1"/>
</dbReference>
<gene>
    <name evidence="12" type="ORF">GCM10009092_41720</name>
</gene>
<proteinExistence type="inferred from homology"/>
<dbReference type="Pfam" id="PF03544">
    <property type="entry name" value="TonB_C"/>
    <property type="match status" value="1"/>
</dbReference>
<evidence type="ECO:0000313" key="12">
    <source>
        <dbReference type="EMBL" id="GAA0373177.1"/>
    </source>
</evidence>
<comment type="function">
    <text evidence="10">Interacts with outer membrane receptor proteins that carry out high-affinity binding and energy dependent uptake into the periplasmic space of specific substrates. It could act to transduce energy from the cytoplasmic membrane to specific energy-requiring processes in the outer membrane, resulting in the release into the periplasm of ligands bound by these outer membrane proteins.</text>
</comment>
<feature type="transmembrane region" description="Helical" evidence="10">
    <location>
        <begin position="13"/>
        <end position="34"/>
    </location>
</feature>
<evidence type="ECO:0000256" key="7">
    <source>
        <dbReference type="ARBA" id="ARBA00022927"/>
    </source>
</evidence>
<comment type="caution">
    <text evidence="12">The sequence shown here is derived from an EMBL/GenBank/DDBJ whole genome shotgun (WGS) entry which is preliminary data.</text>
</comment>
<comment type="subcellular location">
    <subcellularLocation>
        <location evidence="1 10">Cell inner membrane</location>
        <topology evidence="1 10">Single-pass membrane protein</topology>
        <orientation evidence="1 10">Periplasmic side</orientation>
    </subcellularLocation>
</comment>
<dbReference type="InterPro" id="IPR006260">
    <property type="entry name" value="TonB/TolA_C"/>
</dbReference>
<evidence type="ECO:0000256" key="9">
    <source>
        <dbReference type="ARBA" id="ARBA00023136"/>
    </source>
</evidence>
<dbReference type="PANTHER" id="PTHR33446:SF14">
    <property type="entry name" value="PROTEIN TONB"/>
    <property type="match status" value="1"/>
</dbReference>
<sequence>MQNRIEHQPMVSALPRALTITLLASLMTFSLFVLMDQLTRVDQQAVADTPPTVVIDAVFEPEPQVTHTKKVLPPPPEPRVKPETPPLAPIVENLDPGINEFVPQLALNTRISDMPTLGMTEGQATPMVRYDPDYPLEALRDGTEGWVKLMFDIDPTGRVVNVRIVQAEPARVFDREAKRALLRWKYKPQIHNGQAITQADQIVLLSFNLSE</sequence>
<evidence type="ECO:0000256" key="2">
    <source>
        <dbReference type="ARBA" id="ARBA00006555"/>
    </source>
</evidence>
<evidence type="ECO:0000256" key="1">
    <source>
        <dbReference type="ARBA" id="ARBA00004383"/>
    </source>
</evidence>
<evidence type="ECO:0000256" key="10">
    <source>
        <dbReference type="RuleBase" id="RU362123"/>
    </source>
</evidence>
<keyword evidence="4 10" id="KW-1003">Cell membrane</keyword>
<dbReference type="PRINTS" id="PR01374">
    <property type="entry name" value="TONBPROTEIN"/>
</dbReference>
<accession>A0ABN0XV79</accession>
<keyword evidence="13" id="KW-1185">Reference proteome</keyword>
<keyword evidence="3 10" id="KW-0813">Transport</keyword>
<evidence type="ECO:0000256" key="5">
    <source>
        <dbReference type="ARBA" id="ARBA00022519"/>
    </source>
</evidence>
<keyword evidence="8 10" id="KW-1133">Transmembrane helix</keyword>
<dbReference type="Gene3D" id="3.30.2420.10">
    <property type="entry name" value="TonB"/>
    <property type="match status" value="1"/>
</dbReference>
<dbReference type="PROSITE" id="PS52015">
    <property type="entry name" value="TONB_CTD"/>
    <property type="match status" value="1"/>
</dbReference>
<keyword evidence="5 10" id="KW-0997">Cell inner membrane</keyword>
<evidence type="ECO:0000256" key="4">
    <source>
        <dbReference type="ARBA" id="ARBA00022475"/>
    </source>
</evidence>
<dbReference type="PANTHER" id="PTHR33446">
    <property type="entry name" value="PROTEIN TONB-RELATED"/>
    <property type="match status" value="1"/>
</dbReference>
<dbReference type="InterPro" id="IPR003538">
    <property type="entry name" value="TonB"/>
</dbReference>
<dbReference type="SUPFAM" id="SSF74653">
    <property type="entry name" value="TolA/TonB C-terminal domain"/>
    <property type="match status" value="1"/>
</dbReference>
<keyword evidence="6 10" id="KW-0812">Transmembrane</keyword>
<feature type="domain" description="TonB C-terminal" evidence="11">
    <location>
        <begin position="119"/>
        <end position="211"/>
    </location>
</feature>
<organism evidence="12 13">
    <name type="scientific">Bowmanella denitrificans</name>
    <dbReference type="NCBI Taxonomy" id="366582"/>
    <lineage>
        <taxon>Bacteria</taxon>
        <taxon>Pseudomonadati</taxon>
        <taxon>Pseudomonadota</taxon>
        <taxon>Gammaproteobacteria</taxon>
        <taxon>Alteromonadales</taxon>
        <taxon>Alteromonadaceae</taxon>
        <taxon>Bowmanella</taxon>
    </lineage>
</organism>
<evidence type="ECO:0000313" key="13">
    <source>
        <dbReference type="Proteomes" id="UP001501757"/>
    </source>
</evidence>
<dbReference type="EMBL" id="BAAAEI010000030">
    <property type="protein sequence ID" value="GAA0373177.1"/>
    <property type="molecule type" value="Genomic_DNA"/>
</dbReference>
<protein>
    <recommendedName>
        <fullName evidence="10">Protein TonB</fullName>
    </recommendedName>
</protein>
<dbReference type="InterPro" id="IPR037682">
    <property type="entry name" value="TonB_C"/>
</dbReference>
<keyword evidence="10" id="KW-0735">Signal-anchor</keyword>
<dbReference type="RefSeq" id="WP_343847352.1">
    <property type="nucleotide sequence ID" value="NZ_BAAAEI010000030.1"/>
</dbReference>
<evidence type="ECO:0000256" key="8">
    <source>
        <dbReference type="ARBA" id="ARBA00022989"/>
    </source>
</evidence>
<reference evidence="12 13" key="1">
    <citation type="journal article" date="2019" name="Int. J. Syst. Evol. Microbiol.">
        <title>The Global Catalogue of Microorganisms (GCM) 10K type strain sequencing project: providing services to taxonomists for standard genome sequencing and annotation.</title>
        <authorList>
            <consortium name="The Broad Institute Genomics Platform"/>
            <consortium name="The Broad Institute Genome Sequencing Center for Infectious Disease"/>
            <person name="Wu L."/>
            <person name="Ma J."/>
        </authorList>
    </citation>
    <scope>NUCLEOTIDE SEQUENCE [LARGE SCALE GENOMIC DNA]</scope>
    <source>
        <strain evidence="12 13">JCM 13378</strain>
    </source>
</reference>
<keyword evidence="9 10" id="KW-0472">Membrane</keyword>
<dbReference type="InterPro" id="IPR051045">
    <property type="entry name" value="TonB-dependent_transducer"/>
</dbReference>
<evidence type="ECO:0000259" key="11">
    <source>
        <dbReference type="PROSITE" id="PS52015"/>
    </source>
</evidence>
<comment type="similarity">
    <text evidence="2 10">Belongs to the TonB family.</text>
</comment>
<keyword evidence="7 10" id="KW-0653">Protein transport</keyword>
<evidence type="ECO:0000256" key="6">
    <source>
        <dbReference type="ARBA" id="ARBA00022692"/>
    </source>
</evidence>